<name>A0A9Q1BUW3_HOLLE</name>
<feature type="domain" description="SRCR" evidence="11">
    <location>
        <begin position="56"/>
        <end position="120"/>
    </location>
</feature>
<evidence type="ECO:0000256" key="9">
    <source>
        <dbReference type="SAM" id="SignalP"/>
    </source>
</evidence>
<keyword evidence="6 8" id="KW-1015">Disulfide bond</keyword>
<evidence type="ECO:0000259" key="11">
    <source>
        <dbReference type="PROSITE" id="PS50287"/>
    </source>
</evidence>
<keyword evidence="14" id="KW-1185">Reference proteome</keyword>
<keyword evidence="2" id="KW-0812">Transmembrane</keyword>
<proteinExistence type="predicted"/>
<dbReference type="InterPro" id="IPR035914">
    <property type="entry name" value="Sperma_CUB_dom_sf"/>
</dbReference>
<dbReference type="InterPro" id="IPR051836">
    <property type="entry name" value="Kremen_rcpt"/>
</dbReference>
<evidence type="ECO:0000256" key="4">
    <source>
        <dbReference type="ARBA" id="ARBA00022989"/>
    </source>
</evidence>
<dbReference type="Pfam" id="PF01822">
    <property type="entry name" value="WSC"/>
    <property type="match status" value="1"/>
</dbReference>
<protein>
    <submittedName>
        <fullName evidence="13">Kremen protein 1</fullName>
    </submittedName>
</protein>
<keyword evidence="4" id="KW-1133">Transmembrane helix</keyword>
<dbReference type="EMBL" id="JAIZAY010000011">
    <property type="protein sequence ID" value="KAJ8033095.1"/>
    <property type="molecule type" value="Genomic_DNA"/>
</dbReference>
<evidence type="ECO:0000256" key="2">
    <source>
        <dbReference type="ARBA" id="ARBA00022692"/>
    </source>
</evidence>
<dbReference type="AlphaFoldDB" id="A0A9Q1BUW3"/>
<evidence type="ECO:0000256" key="6">
    <source>
        <dbReference type="ARBA" id="ARBA00023157"/>
    </source>
</evidence>
<sequence length="387" mass="42820">MDVKGKFRYVFVWLCFVVLHSSQLICNAQFIFHPESLWRGTIKNHGFKGDPVLCADDNWNLNKANLLCKKMGFSEGAMYFKEGTISSGDSTINCHFASADFIPCEGREEPCDKAAWVACQLPGYRGCYSGQTLPGYSEVPVGSLLTIETCLTACRSTDTTYAALSGGQRCYCSNQPPGGVRRDEFCDDPCPGDENQVCGGISPTYSAVYETFLGSCEGSVTSNKGYLASPGFPGDRPSVSKCTWNFETSYYNLTSVRVIGADTGGVRKLVTIQTKAIHDQLFYESMITYDIERSEVSSEIWRNAKIEYEAEDHLIYRNVSATFTPSNNLAFLLTLEVNQVDFEIPTTTRSPNGLTTLNRSTCKQTSLFHLLLILVFGAGCLQFLDRT</sequence>
<dbReference type="PROSITE" id="PS01180">
    <property type="entry name" value="CUB"/>
    <property type="match status" value="1"/>
</dbReference>
<evidence type="ECO:0000256" key="8">
    <source>
        <dbReference type="PROSITE-ProRule" id="PRU00196"/>
    </source>
</evidence>
<evidence type="ECO:0000256" key="5">
    <source>
        <dbReference type="ARBA" id="ARBA00023136"/>
    </source>
</evidence>
<evidence type="ECO:0000256" key="7">
    <source>
        <dbReference type="ARBA" id="ARBA00023180"/>
    </source>
</evidence>
<keyword evidence="3 9" id="KW-0732">Signal</keyword>
<dbReference type="OrthoDB" id="4781at2759"/>
<organism evidence="13 14">
    <name type="scientific">Holothuria leucospilota</name>
    <name type="common">Black long sea cucumber</name>
    <name type="synonym">Mertensiothuria leucospilota</name>
    <dbReference type="NCBI Taxonomy" id="206669"/>
    <lineage>
        <taxon>Eukaryota</taxon>
        <taxon>Metazoa</taxon>
        <taxon>Echinodermata</taxon>
        <taxon>Eleutherozoa</taxon>
        <taxon>Echinozoa</taxon>
        <taxon>Holothuroidea</taxon>
        <taxon>Aspidochirotacea</taxon>
        <taxon>Aspidochirotida</taxon>
        <taxon>Holothuriidae</taxon>
        <taxon>Holothuria</taxon>
    </lineage>
</organism>
<keyword evidence="7" id="KW-0325">Glycoprotein</keyword>
<dbReference type="SMART" id="SM00321">
    <property type="entry name" value="WSC"/>
    <property type="match status" value="1"/>
</dbReference>
<dbReference type="PROSITE" id="PS50287">
    <property type="entry name" value="SRCR_2"/>
    <property type="match status" value="1"/>
</dbReference>
<comment type="caution">
    <text evidence="8">Lacks conserved residue(s) required for the propagation of feature annotation.</text>
</comment>
<evidence type="ECO:0000256" key="3">
    <source>
        <dbReference type="ARBA" id="ARBA00022729"/>
    </source>
</evidence>
<dbReference type="InterPro" id="IPR002889">
    <property type="entry name" value="WSC_carb-bd"/>
</dbReference>
<evidence type="ECO:0000256" key="1">
    <source>
        <dbReference type="ARBA" id="ARBA00004167"/>
    </source>
</evidence>
<evidence type="ECO:0000259" key="10">
    <source>
        <dbReference type="PROSITE" id="PS01180"/>
    </source>
</evidence>
<accession>A0A9Q1BUW3</accession>
<comment type="caution">
    <text evidence="13">The sequence shown here is derived from an EMBL/GenBank/DDBJ whole genome shotgun (WGS) entry which is preliminary data.</text>
</comment>
<dbReference type="InterPro" id="IPR000859">
    <property type="entry name" value="CUB_dom"/>
</dbReference>
<evidence type="ECO:0000313" key="13">
    <source>
        <dbReference type="EMBL" id="KAJ8033095.1"/>
    </source>
</evidence>
<comment type="subcellular location">
    <subcellularLocation>
        <location evidence="1">Membrane</location>
        <topology evidence="1">Single-pass membrane protein</topology>
    </subcellularLocation>
</comment>
<evidence type="ECO:0000313" key="14">
    <source>
        <dbReference type="Proteomes" id="UP001152320"/>
    </source>
</evidence>
<reference evidence="13" key="1">
    <citation type="submission" date="2021-10" db="EMBL/GenBank/DDBJ databases">
        <title>Tropical sea cucumber genome reveals ecological adaptation and Cuvierian tubules defense mechanism.</title>
        <authorList>
            <person name="Chen T."/>
        </authorList>
    </citation>
    <scope>NUCLEOTIDE SEQUENCE</scope>
    <source>
        <strain evidence="13">Nanhai2018</strain>
        <tissue evidence="13">Muscle</tissue>
    </source>
</reference>
<dbReference type="PROSITE" id="PS51212">
    <property type="entry name" value="WSC"/>
    <property type="match status" value="1"/>
</dbReference>
<feature type="domain" description="WSC" evidence="12">
    <location>
        <begin position="121"/>
        <end position="212"/>
    </location>
</feature>
<gene>
    <name evidence="13" type="ORF">HOLleu_23230</name>
</gene>
<dbReference type="SUPFAM" id="SSF49854">
    <property type="entry name" value="Spermadhesin, CUB domain"/>
    <property type="match status" value="1"/>
</dbReference>
<dbReference type="Proteomes" id="UP001152320">
    <property type="component" value="Chromosome 11"/>
</dbReference>
<dbReference type="GO" id="GO:0005886">
    <property type="term" value="C:plasma membrane"/>
    <property type="evidence" value="ECO:0007669"/>
    <property type="project" value="TreeGrafter"/>
</dbReference>
<dbReference type="Gene3D" id="2.60.120.290">
    <property type="entry name" value="Spermadhesin, CUB domain"/>
    <property type="match status" value="1"/>
</dbReference>
<dbReference type="PANTHER" id="PTHR24269">
    <property type="entry name" value="KREMEN PROTEIN"/>
    <property type="match status" value="1"/>
</dbReference>
<dbReference type="InterPro" id="IPR001190">
    <property type="entry name" value="SRCR"/>
</dbReference>
<evidence type="ECO:0000259" key="12">
    <source>
        <dbReference type="PROSITE" id="PS51212"/>
    </source>
</evidence>
<feature type="disulfide bond" evidence="8">
    <location>
        <begin position="94"/>
        <end position="104"/>
    </location>
</feature>
<feature type="signal peptide" evidence="9">
    <location>
        <begin position="1"/>
        <end position="28"/>
    </location>
</feature>
<keyword evidence="5" id="KW-0472">Membrane</keyword>
<dbReference type="PANTHER" id="PTHR24269:SF16">
    <property type="entry name" value="PROTEIN SLG1"/>
    <property type="match status" value="1"/>
</dbReference>
<feature type="chain" id="PRO_5040461066" evidence="9">
    <location>
        <begin position="29"/>
        <end position="387"/>
    </location>
</feature>
<feature type="domain" description="CUB" evidence="10">
    <location>
        <begin position="216"/>
        <end position="247"/>
    </location>
</feature>